<evidence type="ECO:0000256" key="6">
    <source>
        <dbReference type="ARBA" id="ARBA00023136"/>
    </source>
</evidence>
<keyword evidence="14" id="KW-1185">Reference proteome</keyword>
<dbReference type="Pfam" id="PF00520">
    <property type="entry name" value="Ion_trans"/>
    <property type="match status" value="1"/>
</dbReference>
<evidence type="ECO:0000256" key="4">
    <source>
        <dbReference type="ARBA" id="ARBA00022989"/>
    </source>
</evidence>
<dbReference type="EMBL" id="CAJNOR010001688">
    <property type="protein sequence ID" value="CAF1184093.1"/>
    <property type="molecule type" value="Genomic_DNA"/>
</dbReference>
<evidence type="ECO:0000259" key="10">
    <source>
        <dbReference type="Pfam" id="PF00520"/>
    </source>
</evidence>
<feature type="transmembrane region" description="Helical" evidence="9">
    <location>
        <begin position="942"/>
        <end position="960"/>
    </location>
</feature>
<evidence type="ECO:0000256" key="3">
    <source>
        <dbReference type="ARBA" id="ARBA00022692"/>
    </source>
</evidence>
<comment type="caution">
    <text evidence="13">The sequence shown here is derived from an EMBL/GenBank/DDBJ whole genome shotgun (WGS) entry which is preliminary data.</text>
</comment>
<evidence type="ECO:0000256" key="1">
    <source>
        <dbReference type="ARBA" id="ARBA00004141"/>
    </source>
</evidence>
<feature type="transmembrane region" description="Helical" evidence="9">
    <location>
        <begin position="872"/>
        <end position="890"/>
    </location>
</feature>
<evidence type="ECO:0000256" key="2">
    <source>
        <dbReference type="ARBA" id="ARBA00022448"/>
    </source>
</evidence>
<evidence type="ECO:0000313" key="13">
    <source>
        <dbReference type="EMBL" id="CAF1184093.1"/>
    </source>
</evidence>
<dbReference type="Pfam" id="PF18139">
    <property type="entry name" value="LSDAT_euk"/>
    <property type="match status" value="1"/>
</dbReference>
<feature type="domain" description="Ion transport" evidence="10">
    <location>
        <begin position="839"/>
        <end position="1103"/>
    </location>
</feature>
<evidence type="ECO:0000259" key="12">
    <source>
        <dbReference type="Pfam" id="PF25508"/>
    </source>
</evidence>
<organism evidence="13 14">
    <name type="scientific">Adineta ricciae</name>
    <name type="common">Rotifer</name>
    <dbReference type="NCBI Taxonomy" id="249248"/>
    <lineage>
        <taxon>Eukaryota</taxon>
        <taxon>Metazoa</taxon>
        <taxon>Spiralia</taxon>
        <taxon>Gnathifera</taxon>
        <taxon>Rotifera</taxon>
        <taxon>Eurotatoria</taxon>
        <taxon>Bdelloidea</taxon>
        <taxon>Adinetida</taxon>
        <taxon>Adinetidae</taxon>
        <taxon>Adineta</taxon>
    </lineage>
</organism>
<gene>
    <name evidence="13" type="ORF">XAT740_LOCUS22743</name>
</gene>
<dbReference type="InterPro" id="IPR050927">
    <property type="entry name" value="TRPM"/>
</dbReference>
<feature type="coiled-coil region" evidence="8">
    <location>
        <begin position="40"/>
        <end position="67"/>
    </location>
</feature>
<keyword evidence="2" id="KW-0813">Transport</keyword>
<keyword evidence="5" id="KW-0406">Ion transport</keyword>
<dbReference type="GO" id="GO:0099604">
    <property type="term" value="F:ligand-gated calcium channel activity"/>
    <property type="evidence" value="ECO:0007669"/>
    <property type="project" value="TreeGrafter"/>
</dbReference>
<evidence type="ECO:0000256" key="9">
    <source>
        <dbReference type="SAM" id="Phobius"/>
    </source>
</evidence>
<feature type="transmembrane region" description="Helical" evidence="9">
    <location>
        <begin position="910"/>
        <end position="930"/>
    </location>
</feature>
<dbReference type="InterPro" id="IPR005821">
    <property type="entry name" value="Ion_trans_dom"/>
</dbReference>
<keyword evidence="8" id="KW-0175">Coiled coil</keyword>
<dbReference type="PANTHER" id="PTHR13800:SF12">
    <property type="entry name" value="TRANSIENT RECEPTOR POTENTIAL CATION CHANNEL SUBFAMILY M MEMBER-LIKE 2"/>
    <property type="match status" value="1"/>
</dbReference>
<evidence type="ECO:0000256" key="8">
    <source>
        <dbReference type="SAM" id="Coils"/>
    </source>
</evidence>
<dbReference type="AlphaFoldDB" id="A0A814V6P7"/>
<evidence type="ECO:0000313" key="14">
    <source>
        <dbReference type="Proteomes" id="UP000663828"/>
    </source>
</evidence>
<keyword evidence="4 9" id="KW-1133">Transmembrane helix</keyword>
<name>A0A814V6P7_ADIRI</name>
<dbReference type="Proteomes" id="UP000663828">
    <property type="component" value="Unassembled WGS sequence"/>
</dbReference>
<proteinExistence type="predicted"/>
<feature type="transmembrane region" description="Helical" evidence="9">
    <location>
        <begin position="834"/>
        <end position="852"/>
    </location>
</feature>
<accession>A0A814V6P7</accession>
<evidence type="ECO:0000256" key="7">
    <source>
        <dbReference type="ARBA" id="ARBA00023303"/>
    </source>
</evidence>
<feature type="transmembrane region" description="Helical" evidence="9">
    <location>
        <begin position="1069"/>
        <end position="1093"/>
    </location>
</feature>
<keyword evidence="3 9" id="KW-0812">Transmembrane</keyword>
<reference evidence="13" key="1">
    <citation type="submission" date="2021-02" db="EMBL/GenBank/DDBJ databases">
        <authorList>
            <person name="Nowell W R."/>
        </authorList>
    </citation>
    <scope>NUCLEOTIDE SEQUENCE</scope>
</reference>
<feature type="domain" description="TRPM-like" evidence="12">
    <location>
        <begin position="491"/>
        <end position="726"/>
    </location>
</feature>
<dbReference type="InterPro" id="IPR041491">
    <property type="entry name" value="TRPM_SLOG"/>
</dbReference>
<evidence type="ECO:0000256" key="5">
    <source>
        <dbReference type="ARBA" id="ARBA00023065"/>
    </source>
</evidence>
<protein>
    <submittedName>
        <fullName evidence="13">Uncharacterized protein</fullName>
    </submittedName>
</protein>
<feature type="transmembrane region" description="Helical" evidence="9">
    <location>
        <begin position="980"/>
        <end position="1002"/>
    </location>
</feature>
<sequence>MQSEMRALTDADISGLDQHESIALRSNEMEILSQGLTPNVSRASELNQRMKNVIKTLELRLQDQSNEPACFGFLEFKYPSTTEKNIDDAAENDRLSSFIHVAANTKSLWIAKIVEAYQLRAPDFILSIQTGRVQKSDSYKQISGIQAETEHAIQHGLTETARITQPWVTTSCANQDIMKLLGNALDRDLCGSDIPCLGFCDWKFVSHEQDTPKSMFKQLVYRLDNEYPPIHQYVLTTSTDDERISVKNQLEPNHTHFFFFDAGSNDMKNMFLKRQAIEHELSISKVLRSPVPGCLSKNVVSDHDIPIIMLLIGGDFETLNAICEGLTVGTPVIVIRNTGGIADIIAQLCRKSSTTDELASFRKKTYTEECKNDFKKLFENEDITTEQHDDIEKYVDILREMEGLVIVFDAIEPNAKLEDAIADAMLTGITYEVNNWEQFFCPDTRAPILLWCTVWNKANYARQLLINNKDESLVSIGQAEANQNQMIPLAQQLLFEALYRNNVLFVSLLMEYGASIEQLNDEQLIIICVKTMNDDALILYKSSLDSLSLKRDAVLSELKTYVEQRYNGYLRQYLNHYVTKDNMRENKQMRRAVLDDDQNQHKINASFTPFSKIFNERKTEALYLWFIFMNQPMMAKYLCSRCRNQIVASLLAVDIYNTSAAFNTLNRQNLKAISQEFDQHARGIIDKCLAKDEQFALKLLESKATAFYKCVPLDVAQRANCRIFLASNTIQKHLKSLWYHHFDHQHRLLQIKISIWIFFSALILPLLPIASVLVPALYKKKSDQTKSESKIWNPYRPVVIHAPPPVQESLPKRFNIHGIITRIKWFYEAPVIRFYYNLIFFILFLALFSYVLLLDYLPVNISDEHRSESRHLPIPITELILHICMWSLIIDELYQYISQMTSGYEYSSNAWNWMDQAAILIYLIAFVTRWFGQESFFICSKILMSIDCVIWYIRILYLFAASRILGPKLTMIYEMMKDAIVIFICFILIILFGFSVASWSLLTTKEQVAWTNSINGSFPNASVALQTGNGLWKWQILRDVFNWGIWKVFGQVAEPYNDAVSENDAYGTFVFLFAIGFTVISNILLLNVLIAMFNEKIQRIQEKSIEIWRYQRFWLIYEIKDKTVLPPPFNILCYLAEFMKYVCCCCCKNRSKSSQHTENINQSDELSAVVIDEQIPIQSYLFNNNDRSTRQNLSIDTRHINREKVIAESYWHDIFDGEKQ</sequence>
<dbReference type="Pfam" id="PF25508">
    <property type="entry name" value="TRPM2"/>
    <property type="match status" value="1"/>
</dbReference>
<keyword evidence="6 9" id="KW-0472">Membrane</keyword>
<feature type="non-terminal residue" evidence="13">
    <location>
        <position position="1"/>
    </location>
</feature>
<dbReference type="GO" id="GO:0005886">
    <property type="term" value="C:plasma membrane"/>
    <property type="evidence" value="ECO:0007669"/>
    <property type="project" value="TreeGrafter"/>
</dbReference>
<evidence type="ECO:0000259" key="11">
    <source>
        <dbReference type="Pfam" id="PF18139"/>
    </source>
</evidence>
<dbReference type="PANTHER" id="PTHR13800">
    <property type="entry name" value="TRANSIENT RECEPTOR POTENTIAL CATION CHANNEL, SUBFAMILY M, MEMBER 6"/>
    <property type="match status" value="1"/>
</dbReference>
<dbReference type="InterPro" id="IPR057366">
    <property type="entry name" value="TRPM-like"/>
</dbReference>
<keyword evidence="7" id="KW-0407">Ion channel</keyword>
<feature type="domain" description="TRPM SLOG" evidence="11">
    <location>
        <begin position="97"/>
        <end position="375"/>
    </location>
</feature>
<comment type="subcellular location">
    <subcellularLocation>
        <location evidence="1">Membrane</location>
        <topology evidence="1">Multi-pass membrane protein</topology>
    </subcellularLocation>
</comment>
<feature type="transmembrane region" description="Helical" evidence="9">
    <location>
        <begin position="755"/>
        <end position="778"/>
    </location>
</feature>